<evidence type="ECO:0000313" key="1">
    <source>
        <dbReference type="EMBL" id="JAH75815.1"/>
    </source>
</evidence>
<reference evidence="1" key="1">
    <citation type="submission" date="2014-11" db="EMBL/GenBank/DDBJ databases">
        <authorList>
            <person name="Amaro Gonzalez C."/>
        </authorList>
    </citation>
    <scope>NUCLEOTIDE SEQUENCE</scope>
</reference>
<dbReference type="AlphaFoldDB" id="A0A0E9VEE6"/>
<accession>A0A0E9VEE6</accession>
<organism evidence="1">
    <name type="scientific">Anguilla anguilla</name>
    <name type="common">European freshwater eel</name>
    <name type="synonym">Muraena anguilla</name>
    <dbReference type="NCBI Taxonomy" id="7936"/>
    <lineage>
        <taxon>Eukaryota</taxon>
        <taxon>Metazoa</taxon>
        <taxon>Chordata</taxon>
        <taxon>Craniata</taxon>
        <taxon>Vertebrata</taxon>
        <taxon>Euteleostomi</taxon>
        <taxon>Actinopterygii</taxon>
        <taxon>Neopterygii</taxon>
        <taxon>Teleostei</taxon>
        <taxon>Anguilliformes</taxon>
        <taxon>Anguillidae</taxon>
        <taxon>Anguilla</taxon>
    </lineage>
</organism>
<sequence length="36" mass="4267">MCNSPSKSESPKILHFMQMCELLNYYYYLNPLFCTG</sequence>
<name>A0A0E9VEE6_ANGAN</name>
<reference evidence="1" key="2">
    <citation type="journal article" date="2015" name="Fish Shellfish Immunol.">
        <title>Early steps in the European eel (Anguilla anguilla)-Vibrio vulnificus interaction in the gills: Role of the RtxA13 toxin.</title>
        <authorList>
            <person name="Callol A."/>
            <person name="Pajuelo D."/>
            <person name="Ebbesson L."/>
            <person name="Teles M."/>
            <person name="MacKenzie S."/>
            <person name="Amaro C."/>
        </authorList>
    </citation>
    <scope>NUCLEOTIDE SEQUENCE</scope>
</reference>
<proteinExistence type="predicted"/>
<dbReference type="EMBL" id="GBXM01032762">
    <property type="protein sequence ID" value="JAH75815.1"/>
    <property type="molecule type" value="Transcribed_RNA"/>
</dbReference>
<protein>
    <submittedName>
        <fullName evidence="1">Uncharacterized protein</fullName>
    </submittedName>
</protein>